<dbReference type="AlphaFoldDB" id="W0REM2"/>
<keyword evidence="2" id="KW-0238">DNA-binding</keyword>
<dbReference type="SMART" id="SM00347">
    <property type="entry name" value="HTH_MARR"/>
    <property type="match status" value="1"/>
</dbReference>
<dbReference type="InterPro" id="IPR000835">
    <property type="entry name" value="HTH_MarR-typ"/>
</dbReference>
<dbReference type="GO" id="GO:0003677">
    <property type="term" value="F:DNA binding"/>
    <property type="evidence" value="ECO:0007669"/>
    <property type="project" value="UniProtKB-KW"/>
</dbReference>
<name>W0REM2_9BACT</name>
<reference evidence="5 6" key="1">
    <citation type="journal article" date="2014" name="Genome Announc.">
        <title>Genome Sequence and Methylome of Soil Bacterium Gemmatirosa kalamazoonensis KBS708T, a Member of the Rarely Cultivated Gemmatimonadetes Phylum.</title>
        <authorList>
            <person name="Debruyn J.M."/>
            <person name="Radosevich M."/>
            <person name="Wommack K.E."/>
            <person name="Polson S.W."/>
            <person name="Hauser L.J."/>
            <person name="Fawaz M.N."/>
            <person name="Korlach J."/>
            <person name="Tsai Y.C."/>
        </authorList>
    </citation>
    <scope>NUCLEOTIDE SEQUENCE [LARGE SCALE GENOMIC DNA]</scope>
    <source>
        <strain evidence="5 6">KBS708</strain>
    </source>
</reference>
<evidence type="ECO:0000313" key="5">
    <source>
        <dbReference type="EMBL" id="AHG87828.1"/>
    </source>
</evidence>
<dbReference type="InterPro" id="IPR011991">
    <property type="entry name" value="ArsR-like_HTH"/>
</dbReference>
<evidence type="ECO:0000259" key="4">
    <source>
        <dbReference type="PROSITE" id="PS50995"/>
    </source>
</evidence>
<dbReference type="PANTHER" id="PTHR33164">
    <property type="entry name" value="TRANSCRIPTIONAL REGULATOR, MARR FAMILY"/>
    <property type="match status" value="1"/>
</dbReference>
<keyword evidence="1" id="KW-0805">Transcription regulation</keyword>
<organism evidence="5 6">
    <name type="scientific">Gemmatirosa kalamazoonensis</name>
    <dbReference type="NCBI Taxonomy" id="861299"/>
    <lineage>
        <taxon>Bacteria</taxon>
        <taxon>Pseudomonadati</taxon>
        <taxon>Gemmatimonadota</taxon>
        <taxon>Gemmatimonadia</taxon>
        <taxon>Gemmatimonadales</taxon>
        <taxon>Gemmatimonadaceae</taxon>
        <taxon>Gemmatirosa</taxon>
    </lineage>
</organism>
<proteinExistence type="predicted"/>
<dbReference type="InterPro" id="IPR039422">
    <property type="entry name" value="MarR/SlyA-like"/>
</dbReference>
<dbReference type="PROSITE" id="PS01117">
    <property type="entry name" value="HTH_MARR_1"/>
    <property type="match status" value="1"/>
</dbReference>
<evidence type="ECO:0000256" key="1">
    <source>
        <dbReference type="ARBA" id="ARBA00023015"/>
    </source>
</evidence>
<accession>W0REM2</accession>
<gene>
    <name evidence="5" type="ORF">J421_0291</name>
</gene>
<dbReference type="FunCoup" id="W0REM2">
    <property type="interactions" value="11"/>
</dbReference>
<evidence type="ECO:0000256" key="3">
    <source>
        <dbReference type="ARBA" id="ARBA00023163"/>
    </source>
</evidence>
<dbReference type="InterPro" id="IPR036390">
    <property type="entry name" value="WH_DNA-bd_sf"/>
</dbReference>
<dbReference type="CDD" id="cd00090">
    <property type="entry name" value="HTH_ARSR"/>
    <property type="match status" value="1"/>
</dbReference>
<dbReference type="KEGG" id="gba:J421_0291"/>
<sequence length="167" mass="18199">MDDPRDDAESVRALNALRRLVRALRAAGRDARRKHAVTSAQLFVLRELGASPGMSLGELAQRVHTSQSTVSEVVGRLVDAGLVRRRTPAADGRRRELTLSARGRNIVDAAPPSTQERLIASFRELPAARREAIAAGLEAWVDAAGLADAPAPMFFERSSDRPRRRDG</sequence>
<keyword evidence="6" id="KW-1185">Reference proteome</keyword>
<protein>
    <submittedName>
        <fullName evidence="5">Regulatory protein MarR</fullName>
    </submittedName>
</protein>
<dbReference type="InParanoid" id="W0REM2"/>
<feature type="domain" description="HTH marR-type" evidence="4">
    <location>
        <begin position="10"/>
        <end position="142"/>
    </location>
</feature>
<dbReference type="GO" id="GO:0006950">
    <property type="term" value="P:response to stress"/>
    <property type="evidence" value="ECO:0007669"/>
    <property type="project" value="TreeGrafter"/>
</dbReference>
<dbReference type="InterPro" id="IPR036388">
    <property type="entry name" value="WH-like_DNA-bd_sf"/>
</dbReference>
<dbReference type="Proteomes" id="UP000019151">
    <property type="component" value="Chromosome"/>
</dbReference>
<dbReference type="GO" id="GO:0003700">
    <property type="term" value="F:DNA-binding transcription factor activity"/>
    <property type="evidence" value="ECO:0007669"/>
    <property type="project" value="InterPro"/>
</dbReference>
<evidence type="ECO:0000256" key="2">
    <source>
        <dbReference type="ARBA" id="ARBA00023125"/>
    </source>
</evidence>
<dbReference type="STRING" id="861299.J421_0291"/>
<dbReference type="OrthoDB" id="5522755at2"/>
<keyword evidence="3" id="KW-0804">Transcription</keyword>
<dbReference type="HOGENOM" id="CLU_083287_27_7_0"/>
<dbReference type="eggNOG" id="COG1846">
    <property type="taxonomic scope" value="Bacteria"/>
</dbReference>
<dbReference type="Gene3D" id="1.10.10.10">
    <property type="entry name" value="Winged helix-like DNA-binding domain superfamily/Winged helix DNA-binding domain"/>
    <property type="match status" value="1"/>
</dbReference>
<dbReference type="InterPro" id="IPR023187">
    <property type="entry name" value="Tscrpt_reg_MarR-type_CS"/>
</dbReference>
<dbReference type="PANTHER" id="PTHR33164:SF89">
    <property type="entry name" value="MARR FAMILY REGULATORY PROTEIN"/>
    <property type="match status" value="1"/>
</dbReference>
<evidence type="ECO:0000313" key="6">
    <source>
        <dbReference type="Proteomes" id="UP000019151"/>
    </source>
</evidence>
<dbReference type="RefSeq" id="WP_025409386.1">
    <property type="nucleotide sequence ID" value="NZ_CP007128.1"/>
</dbReference>
<dbReference type="SUPFAM" id="SSF46785">
    <property type="entry name" value="Winged helix' DNA-binding domain"/>
    <property type="match status" value="1"/>
</dbReference>
<dbReference type="PROSITE" id="PS50995">
    <property type="entry name" value="HTH_MARR_2"/>
    <property type="match status" value="1"/>
</dbReference>
<dbReference type="EMBL" id="CP007128">
    <property type="protein sequence ID" value="AHG87828.1"/>
    <property type="molecule type" value="Genomic_DNA"/>
</dbReference>
<dbReference type="Pfam" id="PF12802">
    <property type="entry name" value="MarR_2"/>
    <property type="match status" value="1"/>
</dbReference>